<dbReference type="AlphaFoldDB" id="A0AB33KU62"/>
<keyword evidence="1 7" id="KW-1003">Cell membrane</keyword>
<dbReference type="GO" id="GO:0071555">
    <property type="term" value="P:cell wall organization"/>
    <property type="evidence" value="ECO:0007669"/>
    <property type="project" value="UniProtKB-KW"/>
</dbReference>
<reference evidence="8" key="1">
    <citation type="submission" date="2024-07" db="EMBL/GenBank/DDBJ databases">
        <title>Complete genome sequences of cellulolytic bacteria, Kitasatospora sp. CMC57 and Streptomyces sp. CMC78, isolated from Japanese agricultural soil.</title>
        <authorList>
            <person name="Hashimoto T."/>
            <person name="Ito M."/>
            <person name="Iwamoto M."/>
            <person name="Fukahori D."/>
            <person name="Shoda T."/>
            <person name="Sakoda M."/>
            <person name="Morohoshi T."/>
            <person name="Mitsuboshi M."/>
            <person name="Nishizawa T."/>
        </authorList>
    </citation>
    <scope>NUCLEOTIDE SEQUENCE</scope>
    <source>
        <strain evidence="8">CMC78</strain>
    </source>
</reference>
<comment type="catalytic activity">
    <reaction evidence="7">
        <text>a peptidoglycan chain = a peptidoglycan chain with N-acetyl-1,6-anhydromuramyl-[peptide] at the reducing end + a peptidoglycan chain with N-acetylglucosamine at the non-reducing end.</text>
        <dbReference type="EC" id="4.2.2.29"/>
    </reaction>
</comment>
<proteinExistence type="inferred from homology"/>
<keyword evidence="5 7" id="KW-0456">Lyase</keyword>
<evidence type="ECO:0000256" key="6">
    <source>
        <dbReference type="ARBA" id="ARBA00023316"/>
    </source>
</evidence>
<dbReference type="EMBL" id="AP035884">
    <property type="protein sequence ID" value="BFP56904.1"/>
    <property type="molecule type" value="Genomic_DNA"/>
</dbReference>
<evidence type="ECO:0000256" key="1">
    <source>
        <dbReference type="ARBA" id="ARBA00022475"/>
    </source>
</evidence>
<accession>A0AB33KU62</accession>
<keyword evidence="4 7" id="KW-0472">Membrane</keyword>
<dbReference type="RefSeq" id="WP_319598094.1">
    <property type="nucleotide sequence ID" value="NZ_AP035884.1"/>
</dbReference>
<dbReference type="GO" id="GO:0009252">
    <property type="term" value="P:peptidoglycan biosynthetic process"/>
    <property type="evidence" value="ECO:0007669"/>
    <property type="project" value="UniProtKB-UniRule"/>
</dbReference>
<protein>
    <recommendedName>
        <fullName evidence="7">Endolytic murein transglycosylase</fullName>
        <ecNumber evidence="7">4.2.2.29</ecNumber>
    </recommendedName>
    <alternativeName>
        <fullName evidence="7">Peptidoglycan lytic transglycosylase</fullName>
    </alternativeName>
    <alternativeName>
        <fullName evidence="7">Peptidoglycan polymerization terminase</fullName>
    </alternativeName>
</protein>
<feature type="site" description="Important for catalytic activity" evidence="7">
    <location>
        <position position="166"/>
    </location>
</feature>
<keyword evidence="6 7" id="KW-0961">Cell wall biogenesis/degradation</keyword>
<sequence length="287" mass="31009">MVNESPDARPRRRLRPTRRGKTVLVVGALLVVSAAVLIPLALTGSDEGGRGKERPQQKALMIPEGRRASQVYEAVDKALDLKPGSTEKAASTVDLELPDQAAGNPEGYLFPATYPVDAGTEPAGLLRYMADTARKHFGADHVTAGAQRNNVSVYDTITIASIVQAEADTASDMGKVARVVYNRLLKDMPLQMDSTINYALKRSTLDTTTSDTQLDSPYNSYRIKGLPPTPIGNPGEEALRAAVSPTPGPWLYFVTVGPGDTRFTDDYDEQQKNVEEFNRGRGSATTS</sequence>
<evidence type="ECO:0000313" key="8">
    <source>
        <dbReference type="EMBL" id="BFP56904.1"/>
    </source>
</evidence>
<name>A0AB33KU62_9ACTN</name>
<evidence type="ECO:0000256" key="5">
    <source>
        <dbReference type="ARBA" id="ARBA00023239"/>
    </source>
</evidence>
<evidence type="ECO:0000256" key="3">
    <source>
        <dbReference type="ARBA" id="ARBA00022989"/>
    </source>
</evidence>
<evidence type="ECO:0000256" key="2">
    <source>
        <dbReference type="ARBA" id="ARBA00022692"/>
    </source>
</evidence>
<dbReference type="Pfam" id="PF02618">
    <property type="entry name" value="YceG"/>
    <property type="match status" value="1"/>
</dbReference>
<dbReference type="KEGG" id="stcm:SCMC78_67110"/>
<dbReference type="PANTHER" id="PTHR30518">
    <property type="entry name" value="ENDOLYTIC MUREIN TRANSGLYCOSYLASE"/>
    <property type="match status" value="1"/>
</dbReference>
<evidence type="ECO:0000256" key="4">
    <source>
        <dbReference type="ARBA" id="ARBA00023136"/>
    </source>
</evidence>
<dbReference type="EC" id="4.2.2.29" evidence="7"/>
<dbReference type="PANTHER" id="PTHR30518:SF2">
    <property type="entry name" value="ENDOLYTIC MUREIN TRANSGLYCOSYLASE"/>
    <property type="match status" value="1"/>
</dbReference>
<gene>
    <name evidence="8" type="primary">mltG_2</name>
    <name evidence="7" type="synonym">mltG</name>
    <name evidence="8" type="ORF">SCMC78_67110</name>
</gene>
<comment type="subcellular location">
    <subcellularLocation>
        <location evidence="7">Cell membrane</location>
        <topology evidence="7">Single-pass membrane protein</topology>
    </subcellularLocation>
</comment>
<organism evidence="8">
    <name type="scientific">Streptomyces sp. CMC78</name>
    <dbReference type="NCBI Taxonomy" id="3231512"/>
    <lineage>
        <taxon>Bacteria</taxon>
        <taxon>Bacillati</taxon>
        <taxon>Actinomycetota</taxon>
        <taxon>Actinomycetes</taxon>
        <taxon>Kitasatosporales</taxon>
        <taxon>Streptomycetaceae</taxon>
        <taxon>Streptomyces</taxon>
    </lineage>
</organism>
<comment type="function">
    <text evidence="7">Functions as a peptidoglycan terminase that cleaves nascent peptidoglycan strands endolytically to terminate their elongation.</text>
</comment>
<keyword evidence="3 7" id="KW-1133">Transmembrane helix</keyword>
<dbReference type="InterPro" id="IPR003770">
    <property type="entry name" value="MLTG-like"/>
</dbReference>
<keyword evidence="2 7" id="KW-0812">Transmembrane</keyword>
<feature type="transmembrane region" description="Helical" evidence="7">
    <location>
        <begin position="21"/>
        <end position="42"/>
    </location>
</feature>
<dbReference type="GO" id="GO:0005886">
    <property type="term" value="C:plasma membrane"/>
    <property type="evidence" value="ECO:0007669"/>
    <property type="project" value="UniProtKB-SubCell"/>
</dbReference>
<dbReference type="HAMAP" id="MF_02065">
    <property type="entry name" value="MltG"/>
    <property type="match status" value="1"/>
</dbReference>
<dbReference type="GO" id="GO:0008932">
    <property type="term" value="F:lytic endotransglycosylase activity"/>
    <property type="evidence" value="ECO:0007669"/>
    <property type="project" value="UniProtKB-UniRule"/>
</dbReference>
<dbReference type="CDD" id="cd08010">
    <property type="entry name" value="MltG_like"/>
    <property type="match status" value="1"/>
</dbReference>
<dbReference type="NCBIfam" id="TIGR00247">
    <property type="entry name" value="endolytic transglycosylase MltG"/>
    <property type="match status" value="1"/>
</dbReference>
<evidence type="ECO:0000256" key="7">
    <source>
        <dbReference type="HAMAP-Rule" id="MF_02065"/>
    </source>
</evidence>
<comment type="similarity">
    <text evidence="7">Belongs to the transglycosylase MltG family.</text>
</comment>